<dbReference type="GO" id="GO:0005524">
    <property type="term" value="F:ATP binding"/>
    <property type="evidence" value="ECO:0007669"/>
    <property type="project" value="UniProtKB-KW"/>
</dbReference>
<dbReference type="InterPro" id="IPR000792">
    <property type="entry name" value="Tscrpt_reg_LuxR_C"/>
</dbReference>
<dbReference type="Proteomes" id="UP000224915">
    <property type="component" value="Unassembled WGS sequence"/>
</dbReference>
<dbReference type="SUPFAM" id="SSF46894">
    <property type="entry name" value="C-terminal effector domain of the bipartite response regulators"/>
    <property type="match status" value="1"/>
</dbReference>
<keyword evidence="5" id="KW-1185">Reference proteome</keyword>
<dbReference type="OrthoDB" id="5476461at2"/>
<dbReference type="GO" id="GO:0003677">
    <property type="term" value="F:DNA binding"/>
    <property type="evidence" value="ECO:0007669"/>
    <property type="project" value="InterPro"/>
</dbReference>
<dbReference type="AlphaFoldDB" id="A0A2A9CX06"/>
<protein>
    <submittedName>
        <fullName evidence="4">Regulatory LuxR family protein</fullName>
    </submittedName>
</protein>
<dbReference type="GO" id="GO:0005737">
    <property type="term" value="C:cytoplasm"/>
    <property type="evidence" value="ECO:0007669"/>
    <property type="project" value="TreeGrafter"/>
</dbReference>
<dbReference type="PANTHER" id="PTHR16305:SF28">
    <property type="entry name" value="GUANYLATE CYCLASE DOMAIN-CONTAINING PROTEIN"/>
    <property type="match status" value="1"/>
</dbReference>
<dbReference type="SUPFAM" id="SSF48452">
    <property type="entry name" value="TPR-like"/>
    <property type="match status" value="1"/>
</dbReference>
<keyword evidence="2" id="KW-0067">ATP-binding</keyword>
<dbReference type="Gene3D" id="3.40.50.300">
    <property type="entry name" value="P-loop containing nucleotide triphosphate hydrolases"/>
    <property type="match status" value="1"/>
</dbReference>
<dbReference type="Gene3D" id="1.10.10.10">
    <property type="entry name" value="Winged helix-like DNA-binding domain superfamily/Winged helix DNA-binding domain"/>
    <property type="match status" value="1"/>
</dbReference>
<dbReference type="InterPro" id="IPR041664">
    <property type="entry name" value="AAA_16"/>
</dbReference>
<dbReference type="SMART" id="SM00421">
    <property type="entry name" value="HTH_LUXR"/>
    <property type="match status" value="1"/>
</dbReference>
<dbReference type="EMBL" id="PDJD01000001">
    <property type="protein sequence ID" value="PFG18958.1"/>
    <property type="molecule type" value="Genomic_DNA"/>
</dbReference>
<dbReference type="Pfam" id="PF00196">
    <property type="entry name" value="GerE"/>
    <property type="match status" value="1"/>
</dbReference>
<dbReference type="RefSeq" id="WP_098468168.1">
    <property type="nucleotide sequence ID" value="NZ_PDJD01000001.1"/>
</dbReference>
<accession>A0A2A9CX06</accession>
<gene>
    <name evidence="4" type="ORF">ATL40_0512</name>
</gene>
<dbReference type="InterPro" id="IPR016032">
    <property type="entry name" value="Sig_transdc_resp-reg_C-effctor"/>
</dbReference>
<evidence type="ECO:0000313" key="4">
    <source>
        <dbReference type="EMBL" id="PFG18958.1"/>
    </source>
</evidence>
<organism evidence="4 5">
    <name type="scientific">Serinibacter salmoneus</name>
    <dbReference type="NCBI Taxonomy" id="556530"/>
    <lineage>
        <taxon>Bacteria</taxon>
        <taxon>Bacillati</taxon>
        <taxon>Actinomycetota</taxon>
        <taxon>Actinomycetes</taxon>
        <taxon>Micrococcales</taxon>
        <taxon>Beutenbergiaceae</taxon>
        <taxon>Serinibacter</taxon>
    </lineage>
</organism>
<dbReference type="InterPro" id="IPR011990">
    <property type="entry name" value="TPR-like_helical_dom_sf"/>
</dbReference>
<dbReference type="GO" id="GO:0004016">
    <property type="term" value="F:adenylate cyclase activity"/>
    <property type="evidence" value="ECO:0007669"/>
    <property type="project" value="TreeGrafter"/>
</dbReference>
<dbReference type="SUPFAM" id="SSF52540">
    <property type="entry name" value="P-loop containing nucleoside triphosphate hydrolases"/>
    <property type="match status" value="1"/>
</dbReference>
<sequence>MTRALCVGREAEIAAILTEADAAVQGTRAAVLLVRGAPGSGKTTVLDQAVVSMRERGYSVARGRADALDAARPYAALLDTINRSELLSDAMREALETLRAVVDPVAVRARPGAEAARGSERVLDLTVRALRTAAQEGPQVVVLEDLHHADAAMMQMLATGLRSLDHVPVVFLLSLRHGFEDRTGELESFVNRRAADKRAVVLDLEPLSRADARELVQARVAQAGSGIGPQDIDALAADAYERTGGLPLFLDTYVHQHLEGAANASTYPRRTRMHLQEWLLGYDALALRVAQALSVLTSIRLVDLECVQEAIGYPASDLEGAFDRLVRMGVLYEEGREFHFAQPMLREELYDALGAAQRVRMHARAARHLEARGGRVTDLVGWATHVVKSTEPGDDAGFNAALEVAEHVGLSAPLVAAEWVGLARERLLPGDPREFDVDATRVGLLSYGGRLAEAIALSEEVLEKNGIGGRTARLAREHSMNLLGVGRFADALEVLTRAERSGVVDPAHAPVRAHALYSLGRREEADAAALLAARNEPMERDAYFAWLVMSAFDAQVLAREDRDALRERLEREAGEFGPLLEREARAALMVLAMEGGGGANEARRHARRIAELTGEDWAPRLDSTQMLAQTELSFVEGAWDEALAWADLGRSGEESAGMSVARDAVRALGVLMLDDLARPREAADLSRGLVARAPAGAPLVEAAHARVLVSGGEIASARDRLIRQIDWQLERGLPIFIGLVAEELARLPESDTDDEVLSHIRGAHELAAPLGWPANDVYLNRTLARMYCATDPDTAARHASVSWEIAHAHGMHAESARSGLVLGALGVDASSHLVAAHDLFRTLGAADLVSTARRHMRSAGIPIPRQRRRRGKASEVEGVVARLAIEGLTNHQIAQRLHYSVKTVELYLSRVYQQYGVSGRVALASGVASGAIEL</sequence>
<dbReference type="PROSITE" id="PS50172">
    <property type="entry name" value="BRCT"/>
    <property type="match status" value="1"/>
</dbReference>
<comment type="caution">
    <text evidence="4">The sequence shown here is derived from an EMBL/GenBank/DDBJ whole genome shotgun (WGS) entry which is preliminary data.</text>
</comment>
<dbReference type="PANTHER" id="PTHR16305">
    <property type="entry name" value="TESTICULAR SOLUBLE ADENYLYL CYCLASE"/>
    <property type="match status" value="1"/>
</dbReference>
<dbReference type="InterPro" id="IPR036388">
    <property type="entry name" value="WH-like_DNA-bd_sf"/>
</dbReference>
<dbReference type="InterPro" id="IPR027417">
    <property type="entry name" value="P-loop_NTPase"/>
</dbReference>
<name>A0A2A9CX06_9MICO</name>
<reference evidence="4 5" key="1">
    <citation type="submission" date="2017-10" db="EMBL/GenBank/DDBJ databases">
        <title>Sequencing the genomes of 1000 actinobacteria strains.</title>
        <authorList>
            <person name="Klenk H.-P."/>
        </authorList>
    </citation>
    <scope>NUCLEOTIDE SEQUENCE [LARGE SCALE GENOMIC DNA]</scope>
    <source>
        <strain evidence="4 5">DSM 21801</strain>
    </source>
</reference>
<evidence type="ECO:0000256" key="2">
    <source>
        <dbReference type="ARBA" id="ARBA00022840"/>
    </source>
</evidence>
<feature type="domain" description="BRCT" evidence="3">
    <location>
        <begin position="369"/>
        <end position="420"/>
    </location>
</feature>
<keyword evidence="1" id="KW-0547">Nucleotide-binding</keyword>
<dbReference type="InterPro" id="IPR001357">
    <property type="entry name" value="BRCT_dom"/>
</dbReference>
<evidence type="ECO:0000256" key="1">
    <source>
        <dbReference type="ARBA" id="ARBA00022741"/>
    </source>
</evidence>
<dbReference type="GO" id="GO:0006355">
    <property type="term" value="P:regulation of DNA-templated transcription"/>
    <property type="evidence" value="ECO:0007669"/>
    <property type="project" value="InterPro"/>
</dbReference>
<evidence type="ECO:0000313" key="5">
    <source>
        <dbReference type="Proteomes" id="UP000224915"/>
    </source>
</evidence>
<dbReference type="Pfam" id="PF13191">
    <property type="entry name" value="AAA_16"/>
    <property type="match status" value="1"/>
</dbReference>
<proteinExistence type="predicted"/>
<evidence type="ECO:0000259" key="3">
    <source>
        <dbReference type="PROSITE" id="PS50172"/>
    </source>
</evidence>